<dbReference type="CDD" id="cd06561">
    <property type="entry name" value="AlkD_like"/>
    <property type="match status" value="1"/>
</dbReference>
<comment type="caution">
    <text evidence="1">The sequence shown here is derived from an EMBL/GenBank/DDBJ whole genome shotgun (WGS) entry which is preliminary data.</text>
</comment>
<dbReference type="PANTHER" id="PTHR41291:SF1">
    <property type="entry name" value="DNA ALKYLATION REPAIR PROTEIN"/>
    <property type="match status" value="1"/>
</dbReference>
<dbReference type="AlphaFoldDB" id="A0A0W8FXV7"/>
<evidence type="ECO:0000313" key="1">
    <source>
        <dbReference type="EMBL" id="KUG25609.1"/>
    </source>
</evidence>
<proteinExistence type="predicted"/>
<protein>
    <recommendedName>
        <fullName evidence="2">Dna alkylation repair enzyme</fullName>
    </recommendedName>
</protein>
<dbReference type="SUPFAM" id="SSF48371">
    <property type="entry name" value="ARM repeat"/>
    <property type="match status" value="1"/>
</dbReference>
<dbReference type="Pfam" id="PF08713">
    <property type="entry name" value="DNA_alkylation"/>
    <property type="match status" value="1"/>
</dbReference>
<dbReference type="PANTHER" id="PTHR41291">
    <property type="entry name" value="DNA ALKYLATION REPAIR PROTEIN"/>
    <property type="match status" value="1"/>
</dbReference>
<reference evidence="1" key="1">
    <citation type="journal article" date="2015" name="Proc. Natl. Acad. Sci. U.S.A.">
        <title>Networks of energetic and metabolic interactions define dynamics in microbial communities.</title>
        <authorList>
            <person name="Embree M."/>
            <person name="Liu J.K."/>
            <person name="Al-Bassam M.M."/>
            <person name="Zengler K."/>
        </authorList>
    </citation>
    <scope>NUCLEOTIDE SEQUENCE</scope>
</reference>
<name>A0A0W8FXV7_9ZZZZ</name>
<evidence type="ECO:0008006" key="2">
    <source>
        <dbReference type="Google" id="ProtNLM"/>
    </source>
</evidence>
<dbReference type="InterPro" id="IPR016024">
    <property type="entry name" value="ARM-type_fold"/>
</dbReference>
<dbReference type="InterPro" id="IPR014825">
    <property type="entry name" value="DNA_alkylation"/>
</dbReference>
<dbReference type="EMBL" id="LNQE01000642">
    <property type="protein sequence ID" value="KUG25609.1"/>
    <property type="molecule type" value="Genomic_DNA"/>
</dbReference>
<dbReference type="Gene3D" id="1.25.10.90">
    <property type="match status" value="1"/>
</dbReference>
<sequence length="224" mass="26099">MTLEELKNELKKNTRPNALEGMRRFGIDISKAYGVSIPAQRKLAKKIGKDHRFAQQLWDSDIHETRIIASMIDEPDKVTKKQMDSWAKDFNSWDLCDQCCNNLFVYTPYAHEKAIEWSRSKKEFVKRAGFTMMAVIAVHDKIATDKDFDKFFTKIKEASTDERNFVKKSVNWALRQIGKRNKTLHKKALTYAKEIEIIDSKSAKWIAKDAIRELTDPKIISRIK</sequence>
<gene>
    <name evidence="1" type="ORF">ASZ90_004568</name>
</gene>
<accession>A0A0W8FXV7</accession>
<organism evidence="1">
    <name type="scientific">hydrocarbon metagenome</name>
    <dbReference type="NCBI Taxonomy" id="938273"/>
    <lineage>
        <taxon>unclassified sequences</taxon>
        <taxon>metagenomes</taxon>
        <taxon>ecological metagenomes</taxon>
    </lineage>
</organism>